<proteinExistence type="predicted"/>
<sequence>MTNSSNRNQTLIWGWTLSLFFLFSYLLCIGFGLLAPGWAHMHEAWAPLLPGFKWLTLSGFLAGAAGSFAYGWFIAIFVVPLKSWFTRKYGATANG</sequence>
<gene>
    <name evidence="2" type="ORF">MNBD_ALPHA04-1302</name>
</gene>
<protein>
    <submittedName>
        <fullName evidence="2">Uncharacterized protein</fullName>
    </submittedName>
</protein>
<organism evidence="2">
    <name type="scientific">hydrothermal vent metagenome</name>
    <dbReference type="NCBI Taxonomy" id="652676"/>
    <lineage>
        <taxon>unclassified sequences</taxon>
        <taxon>metagenomes</taxon>
        <taxon>ecological metagenomes</taxon>
    </lineage>
</organism>
<feature type="transmembrane region" description="Helical" evidence="1">
    <location>
        <begin position="54"/>
        <end position="79"/>
    </location>
</feature>
<evidence type="ECO:0000256" key="1">
    <source>
        <dbReference type="SAM" id="Phobius"/>
    </source>
</evidence>
<keyword evidence="1" id="KW-1133">Transmembrane helix</keyword>
<accession>A0A3B0R7C6</accession>
<feature type="transmembrane region" description="Helical" evidence="1">
    <location>
        <begin position="12"/>
        <end position="34"/>
    </location>
</feature>
<evidence type="ECO:0000313" key="2">
    <source>
        <dbReference type="EMBL" id="VAV88099.1"/>
    </source>
</evidence>
<name>A0A3B0R7C6_9ZZZZ</name>
<reference evidence="2" key="1">
    <citation type="submission" date="2018-06" db="EMBL/GenBank/DDBJ databases">
        <authorList>
            <person name="Zhirakovskaya E."/>
        </authorList>
    </citation>
    <scope>NUCLEOTIDE SEQUENCE</scope>
</reference>
<keyword evidence="1" id="KW-0812">Transmembrane</keyword>
<keyword evidence="1" id="KW-0472">Membrane</keyword>
<dbReference type="EMBL" id="UOEF01000035">
    <property type="protein sequence ID" value="VAV88099.1"/>
    <property type="molecule type" value="Genomic_DNA"/>
</dbReference>
<dbReference type="AlphaFoldDB" id="A0A3B0R7C6"/>